<accession>A0AAN8J915</accession>
<feature type="region of interest" description="Disordered" evidence="4">
    <location>
        <begin position="1"/>
        <end position="37"/>
    </location>
</feature>
<evidence type="ECO:0000256" key="2">
    <source>
        <dbReference type="ARBA" id="ARBA00007267"/>
    </source>
</evidence>
<keyword evidence="7" id="KW-1185">Reference proteome</keyword>
<feature type="compositionally biased region" description="Low complexity" evidence="4">
    <location>
        <begin position="22"/>
        <end position="37"/>
    </location>
</feature>
<dbReference type="PANTHER" id="PTHR12446:SF34">
    <property type="entry name" value="PROTEIN LIN-54 HOMOLOG"/>
    <property type="match status" value="1"/>
</dbReference>
<name>A0AAN8J915_PATCE</name>
<keyword evidence="3" id="KW-0539">Nucleus</keyword>
<gene>
    <name evidence="6" type="ORF">SNE40_018969</name>
</gene>
<sequence>MPAKGSDTTTVKQEDDTSTSIVGTTAGTTQVNNNNVNSNNLSSAAGEPFSLIEKKVVTKTAVPLSGTSVKSVGTPIIVDASDASSLLANTGQTLTNIVDLTHTNDKQFLKRQISPSGNSGNPVITKVIIKKNPSTSQPQAVPVQMSNAQGQTLFASLPSGISIVPQVQTVTQTSGINSPTKTVTISSQGVVSSGGKTILALQKTPTKGIVPINKIPISPIKTPTKVTMIPVSAKSPQRYPTVYSSSVLSNSLKQPVITMSPSKVIIKQTPTGVVSLQQKVQTSTVKTVPNIAPAQQSIRPVTLSTSNLQQIQVPGSRFTYVRLVSPSPGTVNKVTTATVQSVRSIAPASVQAGQNNSNQVKITLPMQGGQLVTSKAVTSLPNTQTIQRILLPAQPNQNRSTAPTTPSPLTQIRPVPSTSSTSQSLSQLIPGATLLPTGSNIQGYALVPANYVAQMAQQQKGPSVSNLSATTAQRPPSDFINIASSDPTITANAVARNAPNLNGGTIEATGARPRKPCNCTKSQCLKLYCDCFANGEFCHNCNCLNCANNLEHEEERSRAIKSCLDRNPMAFHPKIGKGKHGVNHRKHNKGCNCKRSGCLKNYCECYEAKIMCSSSCKCIGCKNFEESPERKTLMHLADAAEVRVQQQTAAKSKFSSQMSGLPSKPLPSSNGERLPYTLITAEVAEATCACLLAQAEEAERLKMPPVVQERMIIEEFGRCLMQIIESANKTKDGT</sequence>
<comment type="similarity">
    <text evidence="2">Belongs to the lin-54 family.</text>
</comment>
<reference evidence="6 7" key="1">
    <citation type="submission" date="2024-01" db="EMBL/GenBank/DDBJ databases">
        <title>The genome of the rayed Mediterranean limpet Patella caerulea (Linnaeus, 1758).</title>
        <authorList>
            <person name="Anh-Thu Weber A."/>
            <person name="Halstead-Nussloch G."/>
        </authorList>
    </citation>
    <scope>NUCLEOTIDE SEQUENCE [LARGE SCALE GENOMIC DNA]</scope>
    <source>
        <strain evidence="6">AATW-2023a</strain>
        <tissue evidence="6">Whole specimen</tissue>
    </source>
</reference>
<dbReference type="PANTHER" id="PTHR12446">
    <property type="entry name" value="TESMIN/TSO1-RELATED"/>
    <property type="match status" value="1"/>
</dbReference>
<dbReference type="Proteomes" id="UP001347796">
    <property type="component" value="Unassembled WGS sequence"/>
</dbReference>
<feature type="domain" description="CRC" evidence="5">
    <location>
        <begin position="513"/>
        <end position="626"/>
    </location>
</feature>
<evidence type="ECO:0000259" key="5">
    <source>
        <dbReference type="PROSITE" id="PS51634"/>
    </source>
</evidence>
<feature type="region of interest" description="Disordered" evidence="4">
    <location>
        <begin position="394"/>
        <end position="423"/>
    </location>
</feature>
<dbReference type="GO" id="GO:0006355">
    <property type="term" value="P:regulation of DNA-templated transcription"/>
    <property type="evidence" value="ECO:0007669"/>
    <property type="project" value="TreeGrafter"/>
</dbReference>
<dbReference type="GO" id="GO:0005634">
    <property type="term" value="C:nucleus"/>
    <property type="evidence" value="ECO:0007669"/>
    <property type="project" value="UniProtKB-SubCell"/>
</dbReference>
<feature type="compositionally biased region" description="Polar residues" evidence="4">
    <location>
        <begin position="1"/>
        <end position="11"/>
    </location>
</feature>
<dbReference type="PROSITE" id="PS51634">
    <property type="entry name" value="CRC"/>
    <property type="match status" value="1"/>
</dbReference>
<dbReference type="EMBL" id="JAZGQO010000014">
    <property type="protein sequence ID" value="KAK6170614.1"/>
    <property type="molecule type" value="Genomic_DNA"/>
</dbReference>
<proteinExistence type="inferred from homology"/>
<dbReference type="InterPro" id="IPR005172">
    <property type="entry name" value="CRC"/>
</dbReference>
<evidence type="ECO:0000256" key="4">
    <source>
        <dbReference type="SAM" id="MobiDB-lite"/>
    </source>
</evidence>
<comment type="subcellular location">
    <subcellularLocation>
        <location evidence="1">Nucleus</location>
    </subcellularLocation>
</comment>
<dbReference type="AlphaFoldDB" id="A0AAN8J915"/>
<dbReference type="Pfam" id="PF03638">
    <property type="entry name" value="TCR"/>
    <property type="match status" value="2"/>
</dbReference>
<organism evidence="6 7">
    <name type="scientific">Patella caerulea</name>
    <name type="common">Rayed Mediterranean limpet</name>
    <dbReference type="NCBI Taxonomy" id="87958"/>
    <lineage>
        <taxon>Eukaryota</taxon>
        <taxon>Metazoa</taxon>
        <taxon>Spiralia</taxon>
        <taxon>Lophotrochozoa</taxon>
        <taxon>Mollusca</taxon>
        <taxon>Gastropoda</taxon>
        <taxon>Patellogastropoda</taxon>
        <taxon>Patelloidea</taxon>
        <taxon>Patellidae</taxon>
        <taxon>Patella</taxon>
    </lineage>
</organism>
<dbReference type="InterPro" id="IPR028307">
    <property type="entry name" value="Lin-54_fam"/>
</dbReference>
<evidence type="ECO:0000256" key="1">
    <source>
        <dbReference type="ARBA" id="ARBA00004123"/>
    </source>
</evidence>
<dbReference type="InterPro" id="IPR033467">
    <property type="entry name" value="Tesmin/TSO1-like_CXC"/>
</dbReference>
<comment type="caution">
    <text evidence="6">The sequence shown here is derived from an EMBL/GenBank/DDBJ whole genome shotgun (WGS) entry which is preliminary data.</text>
</comment>
<protein>
    <recommendedName>
        <fullName evidence="5">CRC domain-containing protein</fullName>
    </recommendedName>
</protein>
<dbReference type="SMART" id="SM01114">
    <property type="entry name" value="CXC"/>
    <property type="match status" value="2"/>
</dbReference>
<feature type="compositionally biased region" description="Polar residues" evidence="4">
    <location>
        <begin position="394"/>
        <end position="410"/>
    </location>
</feature>
<evidence type="ECO:0000313" key="7">
    <source>
        <dbReference type="Proteomes" id="UP001347796"/>
    </source>
</evidence>
<evidence type="ECO:0000256" key="3">
    <source>
        <dbReference type="ARBA" id="ARBA00023242"/>
    </source>
</evidence>
<evidence type="ECO:0000313" key="6">
    <source>
        <dbReference type="EMBL" id="KAK6170614.1"/>
    </source>
</evidence>